<comment type="function">
    <text evidence="11">Component of the ERMES/MDM complex, which serves as a molecular tether to connect the endoplasmic reticulum and mitochondria. Components of this complex are involved in the control of mitochondrial shape and protein biogenesis and may function in phospholipid exchange. MDM10 is involved in the late assembly steps of the general translocase of the mitochondrial outer membrane (TOM complex). Functions in the TOM40-specific route of the assembly of outer membrane beta-barrel proteins, including the association of TOM40 with the receptor TOM22 and small TOM proteins. Can associate with the SAM(core) complex as well as the MDM12-MMM1 complex, both involved in late steps of the major beta-barrel assembly pathway, that is responsible for biogenesis of all outer membrane beta-barrel proteins. May act as a switch that shuttles between both complexes and channels precursor proteins into the TOM40-specific pathway. Plays a role in mitochondrial morphology and in the inheritance of mitochondria.</text>
</comment>
<comment type="cofactor">
    <cofactor evidence="13">
        <name>Zn(2+)</name>
        <dbReference type="ChEBI" id="CHEBI:29105"/>
    </cofactor>
    <text evidence="13">Binds 2 Zn(2+) ions per subunit.</text>
</comment>
<dbReference type="SUPFAM" id="SSF47090">
    <property type="entry name" value="PGBD-like"/>
    <property type="match status" value="1"/>
</dbReference>
<dbReference type="Gene3D" id="3.40.390.10">
    <property type="entry name" value="Collagenase (Catalytic Domain)"/>
    <property type="match status" value="1"/>
</dbReference>
<comment type="similarity">
    <text evidence="11">Belongs to the MDM10 family.</text>
</comment>
<feature type="binding site" evidence="13">
    <location>
        <position position="203"/>
    </location>
    <ligand>
        <name>Ca(2+)</name>
        <dbReference type="ChEBI" id="CHEBI:29108"/>
        <label>2</label>
    </ligand>
</feature>
<keyword evidence="3 11" id="KW-0812">Transmembrane</keyword>
<feature type="binding site" evidence="13">
    <location>
        <position position="211"/>
    </location>
    <ligand>
        <name>Ca(2+)</name>
        <dbReference type="ChEBI" id="CHEBI:29108"/>
        <label>3</label>
    </ligand>
</feature>
<evidence type="ECO:0000256" key="5">
    <source>
        <dbReference type="ARBA" id="ARBA00022787"/>
    </source>
</evidence>
<feature type="binding site" evidence="13">
    <location>
        <position position="238"/>
    </location>
    <ligand>
        <name>Zn(2+)</name>
        <dbReference type="ChEBI" id="CHEBI:29105"/>
        <label>2</label>
        <note>catalytic</note>
    </ligand>
</feature>
<evidence type="ECO:0000256" key="1">
    <source>
        <dbReference type="ARBA" id="ARBA00022452"/>
    </source>
</evidence>
<evidence type="ECO:0000259" key="15">
    <source>
        <dbReference type="SMART" id="SM00235"/>
    </source>
</evidence>
<dbReference type="GO" id="GO:0032865">
    <property type="term" value="C:ERMES complex"/>
    <property type="evidence" value="ECO:0007669"/>
    <property type="project" value="UniProtKB-UniRule"/>
</dbReference>
<evidence type="ECO:0000256" key="4">
    <source>
        <dbReference type="ARBA" id="ARBA00022723"/>
    </source>
</evidence>
<sequence>MGEVTVPEKEDQDLIPSPTERQQKILSTPNFGIGDAVDASPVSGFLRAYGYLESEDADTGKVGEKTVSALKAYQKFHELKVDGKFGDKTRHLMAQPRCSLSDCSVASEVTIRGAWPHRSISYAFGTLSQQVDKKKCMAAIQSAMATWAKEIQGLTFVEREAHHNYEVKVEFRKVPDTDCAESMKDAEVAHASLPPGFGTKFPNMPKPVHFDETQVKWALGKQEGKYDVESIALHEIGHLLGMLHNSNKESIMYPRVSDNKLARKLSEDDKTGIRRLYPAWKRVGGSFTTCVGGDGALRHRYQRAPYGAWHPAGENFEHLGGKLAGKLAAVTRADEHVAFFARGQDGKCYSKWYSGGWSDWMSRGGDVQGDIAAVSSGHAGTRTDLFMRGADNAIHHKYYDGTAWTPGVDTWTSLGGDTMGSPKAICWGPDRIDVFARSAADKSVLWKAWDGAKWVPEGTDWTSLGGTALEDVAVVSSTVGHLYLFIRGADNTVYSKSYSDGKWEPSTTEWGHHKEDFANEISSPISALAYNDYFDSFMHKRIMLAALSSNNKVRLKMFDGRQWRQWFYLGDKAMAGAPVLHPQRDNTPVVVARGTDGALWMWETNPISNISICQLAPPPSTAACTLRAEMREFMDYVHSAFYEATGWRRDNSYAALNATSDALLDFPTPRGLRLTLSSLASANFATSYQLGSVGVVDGSISYLFSSVPLRVHMTPRSEDVSLPDLLRSYRPLSPLLPRTPPPPPDATATIGPEASLLYGRLYLPQSQLEALAVRRLSPALQLQLSAVSAKHLRDGGTVLGLAQYDVGRYAFEGLASSDGGLLGLRGLYNFGGGGGGGGDAHPPPSAGAEGEKERVYGRFSTGAEVYYGTLNKSGGVSFGTRFATLPAHSGTPLSASLTVNPLMGNVAASYAVVAGRHCSLATRMEFNVFSYESAWAVGMELWRRPLRRVGGGGDRPGGEYKERSFRAKMEWRLDEPELVPPPQPPPPAEPAELSEPDRVLAVHKGNGGEEYAGVLKARLDQNWRIGILWEGRVKSLLFSLGSGIDLRKLDKPFRTLGLEIQFSS</sequence>
<proteinExistence type="inferred from homology"/>
<dbReference type="HAMAP" id="MF_03102">
    <property type="entry name" value="Mdm10"/>
    <property type="match status" value="1"/>
</dbReference>
<dbReference type="GO" id="GO:0004222">
    <property type="term" value="F:metalloendopeptidase activity"/>
    <property type="evidence" value="ECO:0007669"/>
    <property type="project" value="InterPro"/>
</dbReference>
<gene>
    <name evidence="11" type="primary">MDM10</name>
    <name evidence="16" type="ORF">MHUMG1_04469</name>
</gene>
<dbReference type="Pfam" id="PF12519">
    <property type="entry name" value="MDM10"/>
    <property type="match status" value="1"/>
</dbReference>
<protein>
    <recommendedName>
        <fullName evidence="11">Mitochondrial distribution and morphology protein 10</fullName>
    </recommendedName>
    <alternativeName>
        <fullName evidence="11">Mitochondrial inheritance component MDM10</fullName>
    </alternativeName>
</protein>
<dbReference type="InterPro" id="IPR058502">
    <property type="entry name" value="PLL-like_beta-prop"/>
</dbReference>
<feature type="binding site" evidence="13">
    <location>
        <position position="234"/>
    </location>
    <ligand>
        <name>Zn(2+)</name>
        <dbReference type="ChEBI" id="CHEBI:29105"/>
        <label>2</label>
        <note>catalytic</note>
    </ligand>
</feature>
<dbReference type="AlphaFoldDB" id="A0A9P8S8M6"/>
<comment type="subunit">
    <text evidence="11">Component of the ER-mitochondria encounter structure (ERMES) or MDM complex, composed of MMM1, MDM10, MDM12 and MDM34. Associates with the mitochondrial outer membrane sorting assembly machinery SAM(core) complex.</text>
</comment>
<comment type="domain">
    <text evidence="11">Lacks alpha-helical transmembrane segments, suggesting that it resides in the membrane via beta-sheet conformations similar to those predicted for other outer membrane proteins and porin.</text>
</comment>
<dbReference type="Pfam" id="PF00413">
    <property type="entry name" value="Peptidase_M10"/>
    <property type="match status" value="1"/>
</dbReference>
<keyword evidence="8" id="KW-0482">Metalloprotease</keyword>
<dbReference type="InterPro" id="IPR036365">
    <property type="entry name" value="PGBD-like_sf"/>
</dbReference>
<feature type="binding site" evidence="13">
    <location>
        <position position="252"/>
    </location>
    <ligand>
        <name>Zn(2+)</name>
        <dbReference type="ChEBI" id="CHEBI:29105"/>
        <label>2</label>
        <note>catalytic</note>
    </ligand>
</feature>
<feature type="region of interest" description="Disordered" evidence="14">
    <location>
        <begin position="1"/>
        <end position="21"/>
    </location>
</feature>
<evidence type="ECO:0000256" key="11">
    <source>
        <dbReference type="HAMAP-Rule" id="MF_03102"/>
    </source>
</evidence>
<evidence type="ECO:0000256" key="12">
    <source>
        <dbReference type="PIRSR" id="PIRSR621190-1"/>
    </source>
</evidence>
<dbReference type="GO" id="GO:0045040">
    <property type="term" value="P:protein insertion into mitochondrial outer membrane"/>
    <property type="evidence" value="ECO:0007669"/>
    <property type="project" value="UniProtKB-UniRule"/>
</dbReference>
<evidence type="ECO:0000256" key="10">
    <source>
        <dbReference type="ARBA" id="ARBA00023136"/>
    </source>
</evidence>
<feature type="active site" evidence="12">
    <location>
        <position position="235"/>
    </location>
</feature>
<feature type="binding site" evidence="13">
    <location>
        <position position="190"/>
    </location>
    <ligand>
        <name>Zn(2+)</name>
        <dbReference type="ChEBI" id="CHEBI:29105"/>
        <label>1</label>
    </ligand>
</feature>
<evidence type="ECO:0000256" key="6">
    <source>
        <dbReference type="ARBA" id="ARBA00022801"/>
    </source>
</evidence>
<dbReference type="CDD" id="cd22954">
    <property type="entry name" value="PLL_lectin"/>
    <property type="match status" value="1"/>
</dbReference>
<dbReference type="GO" id="GO:0015914">
    <property type="term" value="P:phospholipid transport"/>
    <property type="evidence" value="ECO:0007669"/>
    <property type="project" value="TreeGrafter"/>
</dbReference>
<keyword evidence="5 11" id="KW-1000">Mitochondrion outer membrane</keyword>
<dbReference type="Pfam" id="PF01471">
    <property type="entry name" value="PG_binding_1"/>
    <property type="match status" value="1"/>
</dbReference>
<dbReference type="GO" id="GO:0070096">
    <property type="term" value="P:mitochondrial outer membrane translocase complex assembly"/>
    <property type="evidence" value="ECO:0007669"/>
    <property type="project" value="UniProtKB-UniRule"/>
</dbReference>
<dbReference type="InterPro" id="IPR027539">
    <property type="entry name" value="Mdm10"/>
</dbReference>
<evidence type="ECO:0000313" key="17">
    <source>
        <dbReference type="Proteomes" id="UP000764110"/>
    </source>
</evidence>
<feature type="domain" description="Peptidase metallopeptidase" evidence="15">
    <location>
        <begin position="111"/>
        <end position="279"/>
    </location>
</feature>
<evidence type="ECO:0000256" key="3">
    <source>
        <dbReference type="ARBA" id="ARBA00022692"/>
    </source>
</evidence>
<feature type="binding site" evidence="13">
    <location>
        <position position="244"/>
    </location>
    <ligand>
        <name>Zn(2+)</name>
        <dbReference type="ChEBI" id="CHEBI:29105"/>
        <label>2</label>
        <note>catalytic</note>
    </ligand>
</feature>
<keyword evidence="10 11" id="KW-0472">Membrane</keyword>
<comment type="caution">
    <text evidence="16">The sequence shown here is derived from an EMBL/GenBank/DDBJ whole genome shotgun (WGS) entry which is preliminary data.</text>
</comment>
<dbReference type="Proteomes" id="UP000764110">
    <property type="component" value="Unassembled WGS sequence"/>
</dbReference>
<dbReference type="SUPFAM" id="SSF89372">
    <property type="entry name" value="Fucose-specific lectin"/>
    <property type="match status" value="2"/>
</dbReference>
<dbReference type="InterPro" id="IPR002477">
    <property type="entry name" value="Peptidoglycan-bd-like"/>
</dbReference>
<dbReference type="Pfam" id="PF26607">
    <property type="entry name" value="DUF8189"/>
    <property type="match status" value="1"/>
</dbReference>
<dbReference type="GO" id="GO:0008270">
    <property type="term" value="F:zinc ion binding"/>
    <property type="evidence" value="ECO:0007669"/>
    <property type="project" value="InterPro"/>
</dbReference>
<evidence type="ECO:0000256" key="9">
    <source>
        <dbReference type="ARBA" id="ARBA00023128"/>
    </source>
</evidence>
<comment type="subcellular location">
    <subcellularLocation>
        <location evidence="11">Mitochondrion outer membrane</location>
        <topology evidence="11">Multi-pass membrane protein</topology>
    </subcellularLocation>
    <text evidence="11">The ERMES/MDM complex localizes to a few discrete foci (around 10 per single cell), that represent mitochondria-endoplasmic reticulum junctions. These foci are often found next to mtDNA nucleoids.</text>
</comment>
<accession>A0A9P8S8M6</accession>
<keyword evidence="1 11" id="KW-1134">Transmembrane beta strand</keyword>
<feature type="binding site" description="in inhibited form" evidence="13">
    <location>
        <position position="98"/>
    </location>
    <ligand>
        <name>Zn(2+)</name>
        <dbReference type="ChEBI" id="CHEBI:29105"/>
        <label>2</label>
        <note>catalytic</note>
    </ligand>
</feature>
<dbReference type="PANTHER" id="PTHR28035:SF1">
    <property type="entry name" value="MITOCHONDRIAL DISTRIBUTION AND MORPHOLOGY PROTEIN 10"/>
    <property type="match status" value="1"/>
</dbReference>
<dbReference type="InterPro" id="IPR021190">
    <property type="entry name" value="Pept_M10A"/>
</dbReference>
<name>A0A9P8S8M6_9HYPO</name>
<dbReference type="GO" id="GO:0031012">
    <property type="term" value="C:extracellular matrix"/>
    <property type="evidence" value="ECO:0007669"/>
    <property type="project" value="InterPro"/>
</dbReference>
<reference evidence="16 17" key="1">
    <citation type="submission" date="2020-07" db="EMBL/GenBank/DDBJ databases">
        <title>Metarhizium humberi genome.</title>
        <authorList>
            <person name="Lysoe E."/>
        </authorList>
    </citation>
    <scope>NUCLEOTIDE SEQUENCE [LARGE SCALE GENOMIC DNA]</scope>
    <source>
        <strain evidence="16 17">ESALQ1638</strain>
    </source>
</reference>
<dbReference type="Gene3D" id="2.120.10.70">
    <property type="entry name" value="Fucose-specific lectin"/>
    <property type="match status" value="2"/>
</dbReference>
<keyword evidence="7 13" id="KW-0862">Zinc</keyword>
<keyword evidence="13" id="KW-0106">Calcium</keyword>
<dbReference type="EMBL" id="JACEFI010000006">
    <property type="protein sequence ID" value="KAH0598097.1"/>
    <property type="molecule type" value="Genomic_DNA"/>
</dbReference>
<evidence type="ECO:0000313" key="16">
    <source>
        <dbReference type="EMBL" id="KAH0598097.1"/>
    </source>
</evidence>
<dbReference type="SUPFAM" id="SSF55486">
    <property type="entry name" value="Metalloproteases ('zincins'), catalytic domain"/>
    <property type="match status" value="1"/>
</dbReference>
<feature type="binding site" evidence="13">
    <location>
        <position position="209"/>
    </location>
    <ligand>
        <name>Zn(2+)</name>
        <dbReference type="ChEBI" id="CHEBI:29105"/>
        <label>1</label>
    </ligand>
</feature>
<dbReference type="SMART" id="SM00235">
    <property type="entry name" value="ZnMc"/>
    <property type="match status" value="1"/>
</dbReference>
<evidence type="ECO:0000256" key="8">
    <source>
        <dbReference type="ARBA" id="ARBA00023049"/>
    </source>
</evidence>
<dbReference type="PANTHER" id="PTHR28035">
    <property type="entry name" value="MITOCHONDRIAL DISTRIBUTION AND MORPHOLOGY PROTEIN 10"/>
    <property type="match status" value="1"/>
</dbReference>
<dbReference type="PRINTS" id="PR00138">
    <property type="entry name" value="MATRIXIN"/>
</dbReference>
<keyword evidence="2" id="KW-0645">Protease</keyword>
<evidence type="ECO:0000256" key="2">
    <source>
        <dbReference type="ARBA" id="ARBA00022670"/>
    </source>
</evidence>
<dbReference type="GO" id="GO:1990456">
    <property type="term" value="P:mitochondrion-endoplasmic reticulum membrane tethering"/>
    <property type="evidence" value="ECO:0007669"/>
    <property type="project" value="UniProtKB-UniRule"/>
</dbReference>
<evidence type="ECO:0000256" key="7">
    <source>
        <dbReference type="ARBA" id="ARBA00022833"/>
    </source>
</evidence>
<dbReference type="InterPro" id="IPR001818">
    <property type="entry name" value="Pept_M10_metallopeptidase"/>
</dbReference>
<keyword evidence="17" id="KW-1185">Reference proteome</keyword>
<organism evidence="16 17">
    <name type="scientific">Metarhizium humberi</name>
    <dbReference type="NCBI Taxonomy" id="2596975"/>
    <lineage>
        <taxon>Eukaryota</taxon>
        <taxon>Fungi</taxon>
        <taxon>Dikarya</taxon>
        <taxon>Ascomycota</taxon>
        <taxon>Pezizomycotina</taxon>
        <taxon>Sordariomycetes</taxon>
        <taxon>Hypocreomycetidae</taxon>
        <taxon>Hypocreales</taxon>
        <taxon>Clavicipitaceae</taxon>
        <taxon>Metarhizium</taxon>
    </lineage>
</organism>
<feature type="binding site" evidence="13">
    <location>
        <position position="178"/>
    </location>
    <ligand>
        <name>Zn(2+)</name>
        <dbReference type="ChEBI" id="CHEBI:29105"/>
        <label>1</label>
    </ligand>
</feature>
<keyword evidence="9 11" id="KW-0496">Mitochondrion</keyword>
<dbReference type="InterPro" id="IPR024079">
    <property type="entry name" value="MetalloPept_cat_dom_sf"/>
</dbReference>
<keyword evidence="6" id="KW-0378">Hydrolase</keyword>
<evidence type="ECO:0000256" key="14">
    <source>
        <dbReference type="SAM" id="MobiDB-lite"/>
    </source>
</evidence>
<dbReference type="InterPro" id="IPR006026">
    <property type="entry name" value="Peptidase_Metallo"/>
</dbReference>
<dbReference type="GO" id="GO:0006508">
    <property type="term" value="P:proteolysis"/>
    <property type="evidence" value="ECO:0007669"/>
    <property type="project" value="UniProtKB-KW"/>
</dbReference>
<dbReference type="GO" id="GO:0001401">
    <property type="term" value="C:SAM complex"/>
    <property type="evidence" value="ECO:0007669"/>
    <property type="project" value="TreeGrafter"/>
</dbReference>
<keyword evidence="4 13" id="KW-0479">Metal-binding</keyword>
<dbReference type="GO" id="GO:0051654">
    <property type="term" value="P:establishment of mitochondrion localization"/>
    <property type="evidence" value="ECO:0007669"/>
    <property type="project" value="TreeGrafter"/>
</dbReference>
<evidence type="ECO:0000256" key="13">
    <source>
        <dbReference type="PIRSR" id="PIRSR621190-2"/>
    </source>
</evidence>
<comment type="cofactor">
    <cofactor evidence="13">
        <name>Ca(2+)</name>
        <dbReference type="ChEBI" id="CHEBI:29108"/>
    </cofactor>
    <text evidence="13">Can bind about 5 Ca(2+) ions per subunit.</text>
</comment>